<dbReference type="AlphaFoldDB" id="A0A518EXH7"/>
<dbReference type="EMBL" id="CP036434">
    <property type="protein sequence ID" value="QDV08788.1"/>
    <property type="molecule type" value="Genomic_DNA"/>
</dbReference>
<keyword evidence="3" id="KW-1185">Reference proteome</keyword>
<proteinExistence type="predicted"/>
<evidence type="ECO:0000313" key="3">
    <source>
        <dbReference type="Proteomes" id="UP000320390"/>
    </source>
</evidence>
<name>A0A518EXH7_9BACT</name>
<reference evidence="2 3" key="1">
    <citation type="submission" date="2019-02" db="EMBL/GenBank/DDBJ databases">
        <title>Deep-cultivation of Planctomycetes and their phenomic and genomic characterization uncovers novel biology.</title>
        <authorList>
            <person name="Wiegand S."/>
            <person name="Jogler M."/>
            <person name="Boedeker C."/>
            <person name="Pinto D."/>
            <person name="Vollmers J."/>
            <person name="Rivas-Marin E."/>
            <person name="Kohn T."/>
            <person name="Peeters S.H."/>
            <person name="Heuer A."/>
            <person name="Rast P."/>
            <person name="Oberbeckmann S."/>
            <person name="Bunk B."/>
            <person name="Jeske O."/>
            <person name="Meyerdierks A."/>
            <person name="Storesund J.E."/>
            <person name="Kallscheuer N."/>
            <person name="Luecker S."/>
            <person name="Lage O.M."/>
            <person name="Pohl T."/>
            <person name="Merkel B.J."/>
            <person name="Hornburger P."/>
            <person name="Mueller R.-W."/>
            <person name="Bruemmer F."/>
            <person name="Labrenz M."/>
            <person name="Spormann A.M."/>
            <person name="Op den Camp H."/>
            <person name="Overmann J."/>
            <person name="Amann R."/>
            <person name="Jetten M.S.M."/>
            <person name="Mascher T."/>
            <person name="Medema M.H."/>
            <person name="Devos D.P."/>
            <person name="Kaster A.-K."/>
            <person name="Ovreas L."/>
            <person name="Rohde M."/>
            <person name="Galperin M.Y."/>
            <person name="Jogler C."/>
        </authorList>
    </citation>
    <scope>NUCLEOTIDE SEQUENCE [LARGE SCALE GENOMIC DNA]</scope>
    <source>
        <strain evidence="2 3">Poly30</strain>
    </source>
</reference>
<gene>
    <name evidence="2" type="ORF">Poly30_43430</name>
</gene>
<accession>A0A518EXH7</accession>
<protein>
    <submittedName>
        <fullName evidence="2">Uncharacterized protein</fullName>
    </submittedName>
</protein>
<dbReference type="Proteomes" id="UP000320390">
    <property type="component" value="Chromosome"/>
</dbReference>
<evidence type="ECO:0000313" key="2">
    <source>
        <dbReference type="EMBL" id="QDV08788.1"/>
    </source>
</evidence>
<sequence length="648" mass="71252">MLLLLATLCGPVAPHFTQGPESPSVLPKETASLLAPSVSATTDEPTWLIRAFDEEHGTPIAGVRVWASYRLGSFMGSLGRFDHVLGSAVTDRYGEARVPLTKILELNPAEMAGVDLLAKIFKPGYQLADQSSGYYALFECLDALDELELTGRDVEMVPGRTIVGRVVDQQGRAVAGATLLAGRWEEESKEWVDRLDGTSDSLESGPGGYFFFDLGDRDQLTLAACHPSVGRGLLVLSGARLERHLSEVVVLALDPPEDWQTVKLVPAGKASPCSVPFSAFVRGTPDVPHYWGFDRFTGTDGVLQLPTWSDTQWVIAPSRPAASSDDSMEWIELDETFTNPIVLTHPIVNLSVKSTDGRPVRDCSVEVSAVDKSEAESEQTLAPSEDSPPWSQGWLFEGDIGDGRWCVPVVGPGHYRIRVTSRGADYEVWADQQIIEVKDGETHPVVHIVLQQAPSSSQNVDVTFLNASGEPVPHWSMNVGLEPPRDRLIQMSDTGHRLAQGYELEFSRPRWPRNLCDVTAHGLDGGFDLPASARIDVGQEGTQKLVLESPGIGGRLRAAPRSPTEDHDGAYRTLVLTRDSTTDLTFFGRWKQGVIRWSHDSRVEPRSATLLLPRGVWRYRLLDAEFDTRDEGTVQVIEQTTRAFGLRW</sequence>
<feature type="region of interest" description="Disordered" evidence="1">
    <location>
        <begin position="369"/>
        <end position="391"/>
    </location>
</feature>
<evidence type="ECO:0000256" key="1">
    <source>
        <dbReference type="SAM" id="MobiDB-lite"/>
    </source>
</evidence>
<dbReference type="RefSeq" id="WP_145202056.1">
    <property type="nucleotide sequence ID" value="NZ_CP036434.1"/>
</dbReference>
<organism evidence="2 3">
    <name type="scientific">Saltatorellus ferox</name>
    <dbReference type="NCBI Taxonomy" id="2528018"/>
    <lineage>
        <taxon>Bacteria</taxon>
        <taxon>Pseudomonadati</taxon>
        <taxon>Planctomycetota</taxon>
        <taxon>Planctomycetia</taxon>
        <taxon>Planctomycetia incertae sedis</taxon>
        <taxon>Saltatorellus</taxon>
    </lineage>
</organism>